<feature type="transmembrane region" description="Helical" evidence="2">
    <location>
        <begin position="432"/>
        <end position="458"/>
    </location>
</feature>
<dbReference type="InterPro" id="IPR002523">
    <property type="entry name" value="MgTranspt_CorA/ZnTranspt_ZntB"/>
</dbReference>
<dbReference type="AlphaFoldDB" id="A0AAN6VWP0"/>
<keyword evidence="4" id="KW-1185">Reference proteome</keyword>
<sequence length="460" mass="52633">MLKREASSSNSARLLGDFHQPRDGNFPPASAPGRAPAKTQEPPEAVTNCLRLQIQNDGKTIFTSLDLSQTHPHPEEALEGSHDYDLIYIVEAYSYLPAMRLARLGLYLHPEFFTAHLGHGSAHKMNLQQDRSTGSFFASWSELAVQSSESWKMERKIRAGMPWDKDQATDPESTYESHCRWGTFPEGLYRSYHPLHSSQRKESAVLHHAATCMSFYYSRSVNGRLVGCLLVDPRRMHTVRELDLDLWRRNTSSKALPNQPCFILKTTSLDRIKKALEGPSPFRGRQNDTWIIQTMIGFVLDDMPSVLFELGRGLDEVELYLGEDQKLRSSVPQWRDYLGRWRNTLANLRTSVRYMMEKFEQHSKRRPRQLVPPYGDDMDQTISWRLKQVDAELEVIRSRVETAFQALMSTLSILESQRAIAQAESISKLTQLAFFFIPLSFIATVFGMKVTVSSVFLLQP</sequence>
<comment type="caution">
    <text evidence="3">The sequence shown here is derived from an EMBL/GenBank/DDBJ whole genome shotgun (WGS) entry which is preliminary data.</text>
</comment>
<name>A0AAN6VWP0_9PEZI</name>
<protein>
    <submittedName>
        <fullName evidence="3">Uncharacterized protein</fullName>
    </submittedName>
</protein>
<dbReference type="Gene3D" id="1.20.58.340">
    <property type="entry name" value="Magnesium transport protein CorA, transmembrane region"/>
    <property type="match status" value="1"/>
</dbReference>
<keyword evidence="2" id="KW-0812">Transmembrane</keyword>
<reference evidence="3" key="2">
    <citation type="submission" date="2023-05" db="EMBL/GenBank/DDBJ databases">
        <authorList>
            <consortium name="Lawrence Berkeley National Laboratory"/>
            <person name="Steindorff A."/>
            <person name="Hensen N."/>
            <person name="Bonometti L."/>
            <person name="Westerberg I."/>
            <person name="Brannstrom I.O."/>
            <person name="Guillou S."/>
            <person name="Cros-Aarteil S."/>
            <person name="Calhoun S."/>
            <person name="Haridas S."/>
            <person name="Kuo A."/>
            <person name="Mondo S."/>
            <person name="Pangilinan J."/>
            <person name="Riley R."/>
            <person name="Labutti K."/>
            <person name="Andreopoulos B."/>
            <person name="Lipzen A."/>
            <person name="Chen C."/>
            <person name="Yanf M."/>
            <person name="Daum C."/>
            <person name="Ng V."/>
            <person name="Clum A."/>
            <person name="Ohm R."/>
            <person name="Martin F."/>
            <person name="Silar P."/>
            <person name="Natvig D."/>
            <person name="Lalanne C."/>
            <person name="Gautier V."/>
            <person name="Ament-Velasquez S.L."/>
            <person name="Kruys A."/>
            <person name="Hutchinson M.I."/>
            <person name="Powell A.J."/>
            <person name="Barry K."/>
            <person name="Miller A.N."/>
            <person name="Grigoriev I.V."/>
            <person name="Debuchy R."/>
            <person name="Gladieux P."/>
            <person name="Thoren M.H."/>
            <person name="Johannesson H."/>
        </authorList>
    </citation>
    <scope>NUCLEOTIDE SEQUENCE</scope>
    <source>
        <strain evidence="3">CBS 892.96</strain>
    </source>
</reference>
<keyword evidence="2" id="KW-0472">Membrane</keyword>
<dbReference type="GO" id="GO:0016020">
    <property type="term" value="C:membrane"/>
    <property type="evidence" value="ECO:0007669"/>
    <property type="project" value="InterPro"/>
</dbReference>
<evidence type="ECO:0000313" key="4">
    <source>
        <dbReference type="Proteomes" id="UP001302321"/>
    </source>
</evidence>
<proteinExistence type="predicted"/>
<organism evidence="3 4">
    <name type="scientific">Triangularia setosa</name>
    <dbReference type="NCBI Taxonomy" id="2587417"/>
    <lineage>
        <taxon>Eukaryota</taxon>
        <taxon>Fungi</taxon>
        <taxon>Dikarya</taxon>
        <taxon>Ascomycota</taxon>
        <taxon>Pezizomycotina</taxon>
        <taxon>Sordariomycetes</taxon>
        <taxon>Sordariomycetidae</taxon>
        <taxon>Sordariales</taxon>
        <taxon>Podosporaceae</taxon>
        <taxon>Triangularia</taxon>
    </lineage>
</organism>
<accession>A0AAN6VWP0</accession>
<dbReference type="Proteomes" id="UP001302321">
    <property type="component" value="Unassembled WGS sequence"/>
</dbReference>
<evidence type="ECO:0000256" key="2">
    <source>
        <dbReference type="SAM" id="Phobius"/>
    </source>
</evidence>
<feature type="region of interest" description="Disordered" evidence="1">
    <location>
        <begin position="1"/>
        <end position="43"/>
    </location>
</feature>
<keyword evidence="2" id="KW-1133">Transmembrane helix</keyword>
<dbReference type="EMBL" id="MU866759">
    <property type="protein sequence ID" value="KAK4170801.1"/>
    <property type="molecule type" value="Genomic_DNA"/>
</dbReference>
<evidence type="ECO:0000256" key="1">
    <source>
        <dbReference type="SAM" id="MobiDB-lite"/>
    </source>
</evidence>
<evidence type="ECO:0000313" key="3">
    <source>
        <dbReference type="EMBL" id="KAK4170801.1"/>
    </source>
</evidence>
<dbReference type="GO" id="GO:0046873">
    <property type="term" value="F:metal ion transmembrane transporter activity"/>
    <property type="evidence" value="ECO:0007669"/>
    <property type="project" value="InterPro"/>
</dbReference>
<reference evidence="3" key="1">
    <citation type="journal article" date="2023" name="Mol. Phylogenet. Evol.">
        <title>Genome-scale phylogeny and comparative genomics of the fungal order Sordariales.</title>
        <authorList>
            <person name="Hensen N."/>
            <person name="Bonometti L."/>
            <person name="Westerberg I."/>
            <person name="Brannstrom I.O."/>
            <person name="Guillou S."/>
            <person name="Cros-Aarteil S."/>
            <person name="Calhoun S."/>
            <person name="Haridas S."/>
            <person name="Kuo A."/>
            <person name="Mondo S."/>
            <person name="Pangilinan J."/>
            <person name="Riley R."/>
            <person name="LaButti K."/>
            <person name="Andreopoulos B."/>
            <person name="Lipzen A."/>
            <person name="Chen C."/>
            <person name="Yan M."/>
            <person name="Daum C."/>
            <person name="Ng V."/>
            <person name="Clum A."/>
            <person name="Steindorff A."/>
            <person name="Ohm R.A."/>
            <person name="Martin F."/>
            <person name="Silar P."/>
            <person name="Natvig D.O."/>
            <person name="Lalanne C."/>
            <person name="Gautier V."/>
            <person name="Ament-Velasquez S.L."/>
            <person name="Kruys A."/>
            <person name="Hutchinson M.I."/>
            <person name="Powell A.J."/>
            <person name="Barry K."/>
            <person name="Miller A.N."/>
            <person name="Grigoriev I.V."/>
            <person name="Debuchy R."/>
            <person name="Gladieux P."/>
            <person name="Hiltunen Thoren M."/>
            <person name="Johannesson H."/>
        </authorList>
    </citation>
    <scope>NUCLEOTIDE SEQUENCE</scope>
    <source>
        <strain evidence="3">CBS 892.96</strain>
    </source>
</reference>
<dbReference type="Pfam" id="PF01544">
    <property type="entry name" value="CorA"/>
    <property type="match status" value="1"/>
</dbReference>
<gene>
    <name evidence="3" type="ORF">QBC36DRAFT_341270</name>
</gene>